<accession>A0A939BSL7</accession>
<dbReference type="InterPro" id="IPR043504">
    <property type="entry name" value="Peptidase_S1_PA_chymotrypsin"/>
</dbReference>
<dbReference type="InterPro" id="IPR001478">
    <property type="entry name" value="PDZ"/>
</dbReference>
<keyword evidence="5" id="KW-0472">Membrane</keyword>
<evidence type="ECO:0000313" key="8">
    <source>
        <dbReference type="Proteomes" id="UP000663791"/>
    </source>
</evidence>
<feature type="compositionally biased region" description="Pro residues" evidence="4">
    <location>
        <begin position="1"/>
        <end position="25"/>
    </location>
</feature>
<keyword evidence="3" id="KW-0378">Hydrolase</keyword>
<name>A0A939BSL7_9ACTN</name>
<evidence type="ECO:0000313" key="7">
    <source>
        <dbReference type="EMBL" id="MBM9459759.1"/>
    </source>
</evidence>
<dbReference type="Gene3D" id="2.30.42.10">
    <property type="match status" value="1"/>
</dbReference>
<evidence type="ECO:0000256" key="1">
    <source>
        <dbReference type="ARBA" id="ARBA00010541"/>
    </source>
</evidence>
<feature type="transmembrane region" description="Helical" evidence="5">
    <location>
        <begin position="49"/>
        <end position="72"/>
    </location>
</feature>
<dbReference type="Gene3D" id="2.40.10.10">
    <property type="entry name" value="Trypsin-like serine proteases"/>
    <property type="match status" value="2"/>
</dbReference>
<dbReference type="Pfam" id="PF13180">
    <property type="entry name" value="PDZ_2"/>
    <property type="match status" value="1"/>
</dbReference>
<dbReference type="Pfam" id="PF13365">
    <property type="entry name" value="Trypsin_2"/>
    <property type="match status" value="1"/>
</dbReference>
<dbReference type="SUPFAM" id="SSF50494">
    <property type="entry name" value="Trypsin-like serine proteases"/>
    <property type="match status" value="1"/>
</dbReference>
<evidence type="ECO:0000259" key="6">
    <source>
        <dbReference type="PROSITE" id="PS50106"/>
    </source>
</evidence>
<dbReference type="RefSeq" id="WP_205291060.1">
    <property type="nucleotide sequence ID" value="NZ_CP074406.1"/>
</dbReference>
<feature type="domain" description="PDZ" evidence="6">
    <location>
        <begin position="306"/>
        <end position="383"/>
    </location>
</feature>
<keyword evidence="2" id="KW-0645">Protease</keyword>
<dbReference type="PANTHER" id="PTHR43343">
    <property type="entry name" value="PEPTIDASE S12"/>
    <property type="match status" value="1"/>
</dbReference>
<dbReference type="InterPro" id="IPR036034">
    <property type="entry name" value="PDZ_sf"/>
</dbReference>
<dbReference type="InterPro" id="IPR001940">
    <property type="entry name" value="Peptidase_S1C"/>
</dbReference>
<feature type="region of interest" description="Disordered" evidence="4">
    <location>
        <begin position="1"/>
        <end position="44"/>
    </location>
</feature>
<reference evidence="7" key="1">
    <citation type="submission" date="2021-01" db="EMBL/GenBank/DDBJ databases">
        <title>Novel species in genus Nocardioides.</title>
        <authorList>
            <person name="Zhang G."/>
        </authorList>
    </citation>
    <scope>NUCLEOTIDE SEQUENCE</scope>
    <source>
        <strain evidence="7">Zg-536</strain>
    </source>
</reference>
<keyword evidence="5" id="KW-1133">Transmembrane helix</keyword>
<keyword evidence="8" id="KW-1185">Reference proteome</keyword>
<evidence type="ECO:0000256" key="3">
    <source>
        <dbReference type="ARBA" id="ARBA00022801"/>
    </source>
</evidence>
<dbReference type="PANTHER" id="PTHR43343:SF3">
    <property type="entry name" value="PROTEASE DO-LIKE 8, CHLOROPLASTIC"/>
    <property type="match status" value="1"/>
</dbReference>
<organism evidence="7 8">
    <name type="scientific">Nocardioides faecalis</name>
    <dbReference type="NCBI Taxonomy" id="2803858"/>
    <lineage>
        <taxon>Bacteria</taxon>
        <taxon>Bacillati</taxon>
        <taxon>Actinomycetota</taxon>
        <taxon>Actinomycetes</taxon>
        <taxon>Propionibacteriales</taxon>
        <taxon>Nocardioidaceae</taxon>
        <taxon>Nocardioides</taxon>
    </lineage>
</organism>
<dbReference type="InterPro" id="IPR051201">
    <property type="entry name" value="Chloro_Bact_Ser_Proteases"/>
</dbReference>
<evidence type="ECO:0000256" key="2">
    <source>
        <dbReference type="ARBA" id="ARBA00022670"/>
    </source>
</evidence>
<dbReference type="GO" id="GO:0006508">
    <property type="term" value="P:proteolysis"/>
    <property type="evidence" value="ECO:0007669"/>
    <property type="project" value="UniProtKB-KW"/>
</dbReference>
<proteinExistence type="inferred from homology"/>
<dbReference type="PRINTS" id="PR00834">
    <property type="entry name" value="PROTEASES2C"/>
</dbReference>
<protein>
    <submittedName>
        <fullName evidence="7">Trypsin-like peptidase domain-containing protein</fullName>
    </submittedName>
</protein>
<gene>
    <name evidence="7" type="ORF">JK386_07570</name>
</gene>
<feature type="region of interest" description="Disordered" evidence="4">
    <location>
        <begin position="327"/>
        <end position="358"/>
    </location>
</feature>
<evidence type="ECO:0000256" key="5">
    <source>
        <dbReference type="SAM" id="Phobius"/>
    </source>
</evidence>
<sequence length="416" mass="41161">MTQSMPPVPPSQPGRSTLPPPPPYAPGGAGPTGFSPAPSPSTRPRRGTFAALVLTGALLVGGGAGIGGAAIYDAANDDTTSSAGTSLPVVDSGKQAAADGSVESVAETVLPSVVALSVTGNGGSGSGSGAVLDSDGLILTNDHVLTLGGEIDAKDAQVVVSFNDGTKKRAEVVGTDPLTDTALVKVDGAEDLKPITIGKSSNLTVGQEVVAIGSPFGLESTVTSGIVSALNRPVQVARDANGNTTAYPAIQTDAAINPGNSGGPLVNMEGQLVGINASIRSASNGQGSAGSIGLGFAIPIDSVLPIIEQMRAGEAPTHARLGIQVSNAASDPRSGQNSSDPTADGARIESAEQGSAATDAGLRAGDVITAVDGIRIEDAESLIATVRSFRPGDTVKVTYLRGGKEGTTELKLGSDG</sequence>
<dbReference type="Proteomes" id="UP000663791">
    <property type="component" value="Unassembled WGS sequence"/>
</dbReference>
<feature type="compositionally biased region" description="Polar residues" evidence="4">
    <location>
        <begin position="327"/>
        <end position="341"/>
    </location>
</feature>
<dbReference type="AlphaFoldDB" id="A0A939BSL7"/>
<comment type="caution">
    <text evidence="7">The sequence shown here is derived from an EMBL/GenBank/DDBJ whole genome shotgun (WGS) entry which is preliminary data.</text>
</comment>
<evidence type="ECO:0000256" key="4">
    <source>
        <dbReference type="SAM" id="MobiDB-lite"/>
    </source>
</evidence>
<dbReference type="InterPro" id="IPR009003">
    <property type="entry name" value="Peptidase_S1_PA"/>
</dbReference>
<dbReference type="PROSITE" id="PS50106">
    <property type="entry name" value="PDZ"/>
    <property type="match status" value="1"/>
</dbReference>
<keyword evidence="5" id="KW-0812">Transmembrane</keyword>
<dbReference type="SUPFAM" id="SSF50156">
    <property type="entry name" value="PDZ domain-like"/>
    <property type="match status" value="1"/>
</dbReference>
<dbReference type="SMART" id="SM00228">
    <property type="entry name" value="PDZ"/>
    <property type="match status" value="1"/>
</dbReference>
<comment type="similarity">
    <text evidence="1">Belongs to the peptidase S1C family.</text>
</comment>
<dbReference type="EMBL" id="JAERTX010000005">
    <property type="protein sequence ID" value="MBM9459759.1"/>
    <property type="molecule type" value="Genomic_DNA"/>
</dbReference>
<dbReference type="GO" id="GO:0004252">
    <property type="term" value="F:serine-type endopeptidase activity"/>
    <property type="evidence" value="ECO:0007669"/>
    <property type="project" value="InterPro"/>
</dbReference>